<name>A0AAW0P7P0_9GOBI</name>
<organism evidence="2 3">
    <name type="scientific">Mugilogobius chulae</name>
    <name type="common">yellowstripe goby</name>
    <dbReference type="NCBI Taxonomy" id="88201"/>
    <lineage>
        <taxon>Eukaryota</taxon>
        <taxon>Metazoa</taxon>
        <taxon>Chordata</taxon>
        <taxon>Craniata</taxon>
        <taxon>Vertebrata</taxon>
        <taxon>Euteleostomi</taxon>
        <taxon>Actinopterygii</taxon>
        <taxon>Neopterygii</taxon>
        <taxon>Teleostei</taxon>
        <taxon>Neoteleostei</taxon>
        <taxon>Acanthomorphata</taxon>
        <taxon>Gobiaria</taxon>
        <taxon>Gobiiformes</taxon>
        <taxon>Gobioidei</taxon>
        <taxon>Gobiidae</taxon>
        <taxon>Gobionellinae</taxon>
        <taxon>Mugilogobius</taxon>
    </lineage>
</organism>
<gene>
    <name evidence="2" type="ORF">WMY93_012901</name>
</gene>
<dbReference type="AlphaFoldDB" id="A0AAW0P7P0"/>
<evidence type="ECO:0000313" key="2">
    <source>
        <dbReference type="EMBL" id="KAK7912690.1"/>
    </source>
</evidence>
<proteinExistence type="predicted"/>
<accession>A0AAW0P7P0</accession>
<evidence type="ECO:0000313" key="3">
    <source>
        <dbReference type="Proteomes" id="UP001460270"/>
    </source>
</evidence>
<evidence type="ECO:0000256" key="1">
    <source>
        <dbReference type="SAM" id="MobiDB-lite"/>
    </source>
</evidence>
<keyword evidence="3" id="KW-1185">Reference proteome</keyword>
<dbReference type="Proteomes" id="UP001460270">
    <property type="component" value="Unassembled WGS sequence"/>
</dbReference>
<sequence>MDNVEELTSELNTDPSGVGQFPEMNEVSLEEERAAAALSSSHSSFRTLVYSRLRHHAAAHHVLGTIHWANGTGPCVELPGTRTVCVPRTRTVCVPGTRTVCVPGTRTVCVPGTELVCARTRTVCGAARD</sequence>
<dbReference type="EMBL" id="JBBPFD010000009">
    <property type="protein sequence ID" value="KAK7912690.1"/>
    <property type="molecule type" value="Genomic_DNA"/>
</dbReference>
<feature type="region of interest" description="Disordered" evidence="1">
    <location>
        <begin position="1"/>
        <end position="21"/>
    </location>
</feature>
<protein>
    <submittedName>
        <fullName evidence="2">Uncharacterized protein</fullName>
    </submittedName>
</protein>
<reference evidence="3" key="1">
    <citation type="submission" date="2024-04" db="EMBL/GenBank/DDBJ databases">
        <title>Salinicola lusitanus LLJ914,a marine bacterium isolated from the Okinawa Trough.</title>
        <authorList>
            <person name="Li J."/>
        </authorList>
    </citation>
    <scope>NUCLEOTIDE SEQUENCE [LARGE SCALE GENOMIC DNA]</scope>
</reference>
<comment type="caution">
    <text evidence="2">The sequence shown here is derived from an EMBL/GenBank/DDBJ whole genome shotgun (WGS) entry which is preliminary data.</text>
</comment>